<organism evidence="11 12">
    <name type="scientific">Cephalotus follicularis</name>
    <name type="common">Albany pitcher plant</name>
    <dbReference type="NCBI Taxonomy" id="3775"/>
    <lineage>
        <taxon>Eukaryota</taxon>
        <taxon>Viridiplantae</taxon>
        <taxon>Streptophyta</taxon>
        <taxon>Embryophyta</taxon>
        <taxon>Tracheophyta</taxon>
        <taxon>Spermatophyta</taxon>
        <taxon>Magnoliopsida</taxon>
        <taxon>eudicotyledons</taxon>
        <taxon>Gunneridae</taxon>
        <taxon>Pentapetalae</taxon>
        <taxon>rosids</taxon>
        <taxon>fabids</taxon>
        <taxon>Oxalidales</taxon>
        <taxon>Cephalotaceae</taxon>
        <taxon>Cephalotus</taxon>
    </lineage>
</organism>
<dbReference type="OrthoDB" id="1298661at2759"/>
<accession>A0A1Q3CY23</accession>
<dbReference type="PANTHER" id="PTHR12753">
    <property type="entry name" value="AD-003 - RELATED"/>
    <property type="match status" value="1"/>
</dbReference>
<dbReference type="InParanoid" id="A0A1Q3CY23"/>
<dbReference type="GO" id="GO:0071885">
    <property type="term" value="F:N-terminal protein N-methyltransferase activity"/>
    <property type="evidence" value="ECO:0007669"/>
    <property type="project" value="UniProtKB-EC"/>
</dbReference>
<evidence type="ECO:0000313" key="12">
    <source>
        <dbReference type="Proteomes" id="UP000187406"/>
    </source>
</evidence>
<evidence type="ECO:0000256" key="4">
    <source>
        <dbReference type="ARBA" id="ARBA00022691"/>
    </source>
</evidence>
<evidence type="ECO:0000256" key="3">
    <source>
        <dbReference type="ARBA" id="ARBA00022679"/>
    </source>
</evidence>
<dbReference type="Proteomes" id="UP000187406">
    <property type="component" value="Unassembled WGS sequence"/>
</dbReference>
<reference evidence="12" key="1">
    <citation type="submission" date="2016-04" db="EMBL/GenBank/DDBJ databases">
        <title>Cephalotus genome sequencing.</title>
        <authorList>
            <person name="Fukushima K."/>
            <person name="Hasebe M."/>
            <person name="Fang X."/>
        </authorList>
    </citation>
    <scope>NUCLEOTIDE SEQUENCE [LARGE SCALE GENOMIC DNA]</scope>
    <source>
        <strain evidence="12">cv. St1</strain>
    </source>
</reference>
<comment type="catalytic activity">
    <reaction evidence="10">
        <text>N-terminal L-alanyl-L-prolyl-L-lysyl-[protein] + 3 S-adenosyl-L-methionine = N-terminal N,N,N-trimethyl-L-alanyl-L-prolyl-L-lysyl-[protein] + 3 S-adenosyl-L-homocysteine + 3 H(+)</text>
        <dbReference type="Rhea" id="RHEA:54712"/>
        <dbReference type="Rhea" id="RHEA-COMP:13785"/>
        <dbReference type="Rhea" id="RHEA-COMP:13971"/>
        <dbReference type="ChEBI" id="CHEBI:15378"/>
        <dbReference type="ChEBI" id="CHEBI:57856"/>
        <dbReference type="ChEBI" id="CHEBI:59789"/>
        <dbReference type="ChEBI" id="CHEBI:138057"/>
        <dbReference type="ChEBI" id="CHEBI:138315"/>
        <dbReference type="EC" id="2.1.1.244"/>
    </reaction>
</comment>
<name>A0A1Q3CY23_CEPFO</name>
<dbReference type="GO" id="GO:0032259">
    <property type="term" value="P:methylation"/>
    <property type="evidence" value="ECO:0007669"/>
    <property type="project" value="UniProtKB-KW"/>
</dbReference>
<evidence type="ECO:0000256" key="5">
    <source>
        <dbReference type="ARBA" id="ARBA00039112"/>
    </source>
</evidence>
<comment type="caution">
    <text evidence="11">The sequence shown here is derived from an EMBL/GenBank/DDBJ whole genome shotgun (WGS) entry which is preliminary data.</text>
</comment>
<comment type="similarity">
    <text evidence="1">Belongs to the methyltransferase superfamily. NTM1 family.</text>
</comment>
<dbReference type="Pfam" id="PF05891">
    <property type="entry name" value="Methyltransf_PK"/>
    <property type="match status" value="1"/>
</dbReference>
<dbReference type="Gene3D" id="3.40.50.150">
    <property type="entry name" value="Vaccinia Virus protein VP39"/>
    <property type="match status" value="1"/>
</dbReference>
<dbReference type="STRING" id="3775.A0A1Q3CY23"/>
<keyword evidence="12" id="KW-1185">Reference proteome</keyword>
<dbReference type="PANTHER" id="PTHR12753:SF0">
    <property type="entry name" value="ALPHA N-TERMINAL PROTEIN METHYLTRANSFERASE 1"/>
    <property type="match status" value="1"/>
</dbReference>
<dbReference type="InterPro" id="IPR008576">
    <property type="entry name" value="MeTrfase_NTM1"/>
</dbReference>
<evidence type="ECO:0000256" key="6">
    <source>
        <dbReference type="ARBA" id="ARBA00039449"/>
    </source>
</evidence>
<evidence type="ECO:0000256" key="1">
    <source>
        <dbReference type="ARBA" id="ARBA00009059"/>
    </source>
</evidence>
<comment type="catalytic activity">
    <reaction evidence="8">
        <text>N-terminal L-seryl-L-prolyl-L-lysyl-[protein] + 3 S-adenosyl-L-methionine = N-terminal N,N,N-trimethyl-L-seryl-L-prolyl-L-lysyl-[protein] + 3 S-adenosyl-L-homocysteine + 3 H(+)</text>
        <dbReference type="Rhea" id="RHEA:54724"/>
        <dbReference type="Rhea" id="RHEA-COMP:13789"/>
        <dbReference type="Rhea" id="RHEA-COMP:13973"/>
        <dbReference type="ChEBI" id="CHEBI:15378"/>
        <dbReference type="ChEBI" id="CHEBI:57856"/>
        <dbReference type="ChEBI" id="CHEBI:59789"/>
        <dbReference type="ChEBI" id="CHEBI:138061"/>
        <dbReference type="ChEBI" id="CHEBI:138317"/>
        <dbReference type="EC" id="2.1.1.244"/>
    </reaction>
</comment>
<dbReference type="EC" id="2.1.1.244" evidence="5"/>
<evidence type="ECO:0000313" key="11">
    <source>
        <dbReference type="EMBL" id="GAV85124.1"/>
    </source>
</evidence>
<evidence type="ECO:0000256" key="9">
    <source>
        <dbReference type="ARBA" id="ARBA00047885"/>
    </source>
</evidence>
<keyword evidence="3" id="KW-0808">Transferase</keyword>
<dbReference type="EMBL" id="BDDD01003459">
    <property type="protein sequence ID" value="GAV85124.1"/>
    <property type="molecule type" value="Genomic_DNA"/>
</dbReference>
<protein>
    <recommendedName>
        <fullName evidence="6">Alpha N-terminal protein methyltransferase 1</fullName>
        <ecNumber evidence="5">2.1.1.244</ecNumber>
    </recommendedName>
    <alternativeName>
        <fullName evidence="7">X-Pro-Lys N-terminal protein methyltransferase 1</fullName>
    </alternativeName>
</protein>
<keyword evidence="2" id="KW-0489">Methyltransferase</keyword>
<evidence type="ECO:0000256" key="2">
    <source>
        <dbReference type="ARBA" id="ARBA00022603"/>
    </source>
</evidence>
<dbReference type="GO" id="GO:0005737">
    <property type="term" value="C:cytoplasm"/>
    <property type="evidence" value="ECO:0007669"/>
    <property type="project" value="TreeGrafter"/>
</dbReference>
<dbReference type="AlphaFoldDB" id="A0A1Q3CY23"/>
<sequence>MFTGFVLDKEDRSIARSDLYFKELFSRSGLHLYKSKDQKGLSEELFVVRMYGLTTDMPKKIHKTRSKVQVNRPCIIK</sequence>
<comment type="catalytic activity">
    <reaction evidence="9">
        <text>N-terminal L-prolyl-L-prolyl-L-lysyl-[protein] + 2 S-adenosyl-L-methionine = N-terminal N,N-dimethyl-L-prolyl-L-prolyl-L-lysyl-[protein] + 2 S-adenosyl-L-homocysteine + 2 H(+)</text>
        <dbReference type="Rhea" id="RHEA:54736"/>
        <dbReference type="Rhea" id="RHEA-COMP:13787"/>
        <dbReference type="Rhea" id="RHEA-COMP:13974"/>
        <dbReference type="ChEBI" id="CHEBI:15378"/>
        <dbReference type="ChEBI" id="CHEBI:57856"/>
        <dbReference type="ChEBI" id="CHEBI:59789"/>
        <dbReference type="ChEBI" id="CHEBI:138059"/>
        <dbReference type="ChEBI" id="CHEBI:138318"/>
        <dbReference type="EC" id="2.1.1.244"/>
    </reaction>
</comment>
<dbReference type="InterPro" id="IPR029063">
    <property type="entry name" value="SAM-dependent_MTases_sf"/>
</dbReference>
<proteinExistence type="inferred from homology"/>
<evidence type="ECO:0000256" key="7">
    <source>
        <dbReference type="ARBA" id="ARBA00043129"/>
    </source>
</evidence>
<evidence type="ECO:0000256" key="8">
    <source>
        <dbReference type="ARBA" id="ARBA00047306"/>
    </source>
</evidence>
<evidence type="ECO:0000256" key="10">
    <source>
        <dbReference type="ARBA" id="ARBA00048167"/>
    </source>
</evidence>
<keyword evidence="4" id="KW-0949">S-adenosyl-L-methionine</keyword>
<gene>
    <name evidence="11" type="ORF">CFOL_v3_28562</name>
</gene>